<dbReference type="Proteomes" id="UP000065807">
    <property type="component" value="Chromosome"/>
</dbReference>
<evidence type="ECO:0000256" key="1">
    <source>
        <dbReference type="SAM" id="Phobius"/>
    </source>
</evidence>
<sequence>MDLAEWIAFGVATIVMGAGVVGTVLPMLPGIPMVWLAMLVFGMVEGFQQVDGVFLTVTLVVAIAAQVAEHYARAWGARRYGAGRAGACGAVLGAVVGLFFLPLGLVLGPFLGALVAELFSGKDLPQSVRAGWGGLVGTLGSVAVNFAVALGMMLAFVARAVV</sequence>
<evidence type="ECO:0000313" key="2">
    <source>
        <dbReference type="EMBL" id="BAS27901.1"/>
    </source>
</evidence>
<dbReference type="RefSeq" id="WP_068137432.1">
    <property type="nucleotide sequence ID" value="NZ_AP014924.1"/>
</dbReference>
<feature type="transmembrane region" description="Helical" evidence="1">
    <location>
        <begin position="6"/>
        <end position="25"/>
    </location>
</feature>
<dbReference type="STRING" id="1555112.LIP_2060"/>
<dbReference type="AlphaFoldDB" id="A0A0K2SLA4"/>
<feature type="transmembrane region" description="Helical" evidence="1">
    <location>
        <begin position="84"/>
        <end position="111"/>
    </location>
</feature>
<organism evidence="2 3">
    <name type="scientific">Limnochorda pilosa</name>
    <dbReference type="NCBI Taxonomy" id="1555112"/>
    <lineage>
        <taxon>Bacteria</taxon>
        <taxon>Bacillati</taxon>
        <taxon>Bacillota</taxon>
        <taxon>Limnochordia</taxon>
        <taxon>Limnochordales</taxon>
        <taxon>Limnochordaceae</taxon>
        <taxon>Limnochorda</taxon>
    </lineage>
</organism>
<dbReference type="PANTHER" id="PTHR39165">
    <property type="entry name" value="IG HYPOTHETICAL 17883"/>
    <property type="match status" value="1"/>
</dbReference>
<evidence type="ECO:0000313" key="3">
    <source>
        <dbReference type="Proteomes" id="UP000065807"/>
    </source>
</evidence>
<dbReference type="Pfam" id="PF04306">
    <property type="entry name" value="DUF456"/>
    <property type="match status" value="1"/>
</dbReference>
<proteinExistence type="predicted"/>
<keyword evidence="1" id="KW-0472">Membrane</keyword>
<dbReference type="EMBL" id="AP014924">
    <property type="protein sequence ID" value="BAS27901.1"/>
    <property type="molecule type" value="Genomic_DNA"/>
</dbReference>
<keyword evidence="3" id="KW-1185">Reference proteome</keyword>
<keyword evidence="1" id="KW-1133">Transmembrane helix</keyword>
<reference evidence="3" key="1">
    <citation type="submission" date="2015-07" db="EMBL/GenBank/DDBJ databases">
        <title>Complete genome sequence and phylogenetic analysis of Limnochorda pilosa.</title>
        <authorList>
            <person name="Watanabe M."/>
            <person name="Kojima H."/>
            <person name="Fukui M."/>
        </authorList>
    </citation>
    <scope>NUCLEOTIDE SEQUENCE [LARGE SCALE GENOMIC DNA]</scope>
    <source>
        <strain evidence="3">HC45</strain>
    </source>
</reference>
<feature type="transmembrane region" description="Helical" evidence="1">
    <location>
        <begin position="131"/>
        <end position="158"/>
    </location>
</feature>
<dbReference type="KEGG" id="lpil:LIP_2060"/>
<feature type="transmembrane region" description="Helical" evidence="1">
    <location>
        <begin position="53"/>
        <end position="72"/>
    </location>
</feature>
<keyword evidence="1" id="KW-0812">Transmembrane</keyword>
<dbReference type="InterPro" id="IPR007403">
    <property type="entry name" value="DUF456"/>
</dbReference>
<gene>
    <name evidence="2" type="ORF">LIP_2060</name>
</gene>
<dbReference type="PANTHER" id="PTHR39165:SF1">
    <property type="entry name" value="DUF456 DOMAIN-CONTAINING PROTEIN"/>
    <property type="match status" value="1"/>
</dbReference>
<name>A0A0K2SLA4_LIMPI</name>
<protein>
    <recommendedName>
        <fullName evidence="4">DUF456 domain-containing protein</fullName>
    </recommendedName>
</protein>
<reference evidence="3" key="2">
    <citation type="journal article" date="2016" name="Int. J. Syst. Evol. Microbiol.">
        <title>Complete genome sequence and cell structure of Limnochorda pilosa, a Gram-negative spore-former within the phylum Firmicutes.</title>
        <authorList>
            <person name="Watanabe M."/>
            <person name="Kojima H."/>
            <person name="Fukui M."/>
        </authorList>
    </citation>
    <scope>NUCLEOTIDE SEQUENCE [LARGE SCALE GENOMIC DNA]</scope>
    <source>
        <strain evidence="3">HC45</strain>
    </source>
</reference>
<evidence type="ECO:0008006" key="4">
    <source>
        <dbReference type="Google" id="ProtNLM"/>
    </source>
</evidence>
<accession>A0A0K2SLA4</accession>
<dbReference type="OrthoDB" id="9808460at2"/>